<keyword evidence="4" id="KW-0597">Phosphoprotein</keyword>
<dbReference type="Gene3D" id="1.10.287.130">
    <property type="match status" value="1"/>
</dbReference>
<dbReference type="PROSITE" id="PS50109">
    <property type="entry name" value="HIS_KIN"/>
    <property type="match status" value="1"/>
</dbReference>
<evidence type="ECO:0000256" key="7">
    <source>
        <dbReference type="ARBA" id="ARBA00022777"/>
    </source>
</evidence>
<dbReference type="GO" id="GO:0000155">
    <property type="term" value="F:phosphorelay sensor kinase activity"/>
    <property type="evidence" value="ECO:0007669"/>
    <property type="project" value="InterPro"/>
</dbReference>
<accession>A0A1J7CDQ0</accession>
<dbReference type="InterPro" id="IPR003660">
    <property type="entry name" value="HAMP_dom"/>
</dbReference>
<evidence type="ECO:0000256" key="2">
    <source>
        <dbReference type="ARBA" id="ARBA00004236"/>
    </source>
</evidence>
<feature type="transmembrane region" description="Helical" evidence="11">
    <location>
        <begin position="35"/>
        <end position="59"/>
    </location>
</feature>
<dbReference type="OrthoDB" id="9808408at2"/>
<keyword evidence="7" id="KW-0418">Kinase</keyword>
<dbReference type="Proteomes" id="UP000243342">
    <property type="component" value="Unassembled WGS sequence"/>
</dbReference>
<evidence type="ECO:0000256" key="1">
    <source>
        <dbReference type="ARBA" id="ARBA00000085"/>
    </source>
</evidence>
<keyword evidence="6 11" id="KW-0812">Transmembrane</keyword>
<dbReference type="SUPFAM" id="SSF55874">
    <property type="entry name" value="ATPase domain of HSP90 chaperone/DNA topoisomerase II/histidine kinase"/>
    <property type="match status" value="1"/>
</dbReference>
<evidence type="ECO:0000256" key="3">
    <source>
        <dbReference type="ARBA" id="ARBA00012438"/>
    </source>
</evidence>
<dbReference type="EC" id="2.7.13.3" evidence="3"/>
<dbReference type="AlphaFoldDB" id="A0A1J7CDQ0"/>
<dbReference type="Pfam" id="PF00672">
    <property type="entry name" value="HAMP"/>
    <property type="match status" value="1"/>
</dbReference>
<dbReference type="CDD" id="cd00082">
    <property type="entry name" value="HisKA"/>
    <property type="match status" value="1"/>
</dbReference>
<keyword evidence="8 11" id="KW-1133">Transmembrane helix</keyword>
<comment type="subcellular location">
    <subcellularLocation>
        <location evidence="2">Cell membrane</location>
    </subcellularLocation>
</comment>
<evidence type="ECO:0000256" key="11">
    <source>
        <dbReference type="SAM" id="Phobius"/>
    </source>
</evidence>
<evidence type="ECO:0000313" key="14">
    <source>
        <dbReference type="EMBL" id="OIV37786.1"/>
    </source>
</evidence>
<evidence type="ECO:0000256" key="5">
    <source>
        <dbReference type="ARBA" id="ARBA00022679"/>
    </source>
</evidence>
<dbReference type="InterPro" id="IPR005467">
    <property type="entry name" value="His_kinase_dom"/>
</dbReference>
<keyword evidence="9" id="KW-0902">Two-component regulatory system</keyword>
<dbReference type="InterPro" id="IPR036097">
    <property type="entry name" value="HisK_dim/P_sf"/>
</dbReference>
<dbReference type="PANTHER" id="PTHR43304:SF1">
    <property type="entry name" value="PAC DOMAIN-CONTAINING PROTEIN"/>
    <property type="match status" value="1"/>
</dbReference>
<organism evidence="14 15">
    <name type="scientific">Mangrovactinospora gilvigrisea</name>
    <dbReference type="NCBI Taxonomy" id="1428644"/>
    <lineage>
        <taxon>Bacteria</taxon>
        <taxon>Bacillati</taxon>
        <taxon>Actinomycetota</taxon>
        <taxon>Actinomycetes</taxon>
        <taxon>Kitasatosporales</taxon>
        <taxon>Streptomycetaceae</taxon>
        <taxon>Mangrovactinospora</taxon>
    </lineage>
</organism>
<feature type="domain" description="HAMP" evidence="13">
    <location>
        <begin position="90"/>
        <end position="142"/>
    </location>
</feature>
<evidence type="ECO:0000259" key="13">
    <source>
        <dbReference type="PROSITE" id="PS50885"/>
    </source>
</evidence>
<dbReference type="STRING" id="1428644.BIV57_09455"/>
<dbReference type="SMART" id="SM00387">
    <property type="entry name" value="HATPase_c"/>
    <property type="match status" value="1"/>
</dbReference>
<reference evidence="14 15" key="1">
    <citation type="submission" date="2016-10" db="EMBL/GenBank/DDBJ databases">
        <title>Genome sequence of Streptomyces gilvigriseus MUSC 26.</title>
        <authorList>
            <person name="Lee L.-H."/>
            <person name="Ser H.-L."/>
        </authorList>
    </citation>
    <scope>NUCLEOTIDE SEQUENCE [LARGE SCALE GENOMIC DNA]</scope>
    <source>
        <strain evidence="14 15">MUSC 26</strain>
    </source>
</reference>
<keyword evidence="11" id="KW-0472">Membrane</keyword>
<dbReference type="InterPro" id="IPR003661">
    <property type="entry name" value="HisK_dim/P_dom"/>
</dbReference>
<dbReference type="GO" id="GO:0005886">
    <property type="term" value="C:plasma membrane"/>
    <property type="evidence" value="ECO:0007669"/>
    <property type="project" value="UniProtKB-SubCell"/>
</dbReference>
<feature type="region of interest" description="Disordered" evidence="10">
    <location>
        <begin position="1"/>
        <end position="23"/>
    </location>
</feature>
<dbReference type="PANTHER" id="PTHR43304">
    <property type="entry name" value="PHYTOCHROME-LIKE PROTEIN CPH1"/>
    <property type="match status" value="1"/>
</dbReference>
<feature type="compositionally biased region" description="Basic residues" evidence="10">
    <location>
        <begin position="10"/>
        <end position="21"/>
    </location>
</feature>
<dbReference type="PROSITE" id="PS50885">
    <property type="entry name" value="HAMP"/>
    <property type="match status" value="1"/>
</dbReference>
<name>A0A1J7CDQ0_9ACTN</name>
<dbReference type="PRINTS" id="PR00344">
    <property type="entry name" value="BCTRLSENSOR"/>
</dbReference>
<dbReference type="Gene3D" id="6.10.340.10">
    <property type="match status" value="1"/>
</dbReference>
<dbReference type="Pfam" id="PF02518">
    <property type="entry name" value="HATPase_c"/>
    <property type="match status" value="1"/>
</dbReference>
<dbReference type="SMART" id="SM00388">
    <property type="entry name" value="HisKA"/>
    <property type="match status" value="1"/>
</dbReference>
<comment type="catalytic activity">
    <reaction evidence="1">
        <text>ATP + protein L-histidine = ADP + protein N-phospho-L-histidine.</text>
        <dbReference type="EC" id="2.7.13.3"/>
    </reaction>
</comment>
<keyword evidence="5" id="KW-0808">Transferase</keyword>
<sequence>MVREHDQRADHRRPRPLRRRSPGTAVPGVRDLRRLLGFASWVLGAVLLAAAGCTAWAVQAHADEALQITLAAAVVVLALLAMVLLVTVRRLMVVPITLLGRQVRRVTEGEFERSVEGTGPNEIVGLGEDVDLMRRRIIDEWTSANEARRMLDEHAEELRRSNAELEQFAYVASHDLQEPLRKVASFSRLLKRRYAGRLDERADAYLDFAADGADRMQAMVAGLLEFSRVGRRGHGAADGTAVDLTEAARQALASLATAREESGARVEILPLPTVRGDAVLLRQLLQNLIGNAIRFRGGEPPRIRLAARRAGDEWEFSCVDNGIGIDPEHAERIFVIFQRLHPREEYEGTGIGLSLCRKIVEHHGGRIWLDTSPRERGAVFRWTLPRWSATAYGDGE</sequence>
<feature type="domain" description="Histidine kinase" evidence="12">
    <location>
        <begin position="171"/>
        <end position="388"/>
    </location>
</feature>
<dbReference type="Pfam" id="PF00512">
    <property type="entry name" value="HisKA"/>
    <property type="match status" value="1"/>
</dbReference>
<dbReference type="InterPro" id="IPR052162">
    <property type="entry name" value="Sensor_kinase/Photoreceptor"/>
</dbReference>
<evidence type="ECO:0000256" key="9">
    <source>
        <dbReference type="ARBA" id="ARBA00023012"/>
    </source>
</evidence>
<evidence type="ECO:0000256" key="8">
    <source>
        <dbReference type="ARBA" id="ARBA00022989"/>
    </source>
</evidence>
<dbReference type="InterPro" id="IPR004358">
    <property type="entry name" value="Sig_transdc_His_kin-like_C"/>
</dbReference>
<evidence type="ECO:0000256" key="4">
    <source>
        <dbReference type="ARBA" id="ARBA00022553"/>
    </source>
</evidence>
<proteinExistence type="predicted"/>
<dbReference type="SMART" id="SM00304">
    <property type="entry name" value="HAMP"/>
    <property type="match status" value="1"/>
</dbReference>
<feature type="transmembrane region" description="Helical" evidence="11">
    <location>
        <begin position="65"/>
        <end position="88"/>
    </location>
</feature>
<gene>
    <name evidence="14" type="ORF">BIV57_09455</name>
</gene>
<evidence type="ECO:0000256" key="6">
    <source>
        <dbReference type="ARBA" id="ARBA00022692"/>
    </source>
</evidence>
<dbReference type="InterPro" id="IPR003594">
    <property type="entry name" value="HATPase_dom"/>
</dbReference>
<dbReference type="FunFam" id="3.30.565.10:FF:000006">
    <property type="entry name" value="Sensor histidine kinase WalK"/>
    <property type="match status" value="1"/>
</dbReference>
<dbReference type="Gene3D" id="3.30.565.10">
    <property type="entry name" value="Histidine kinase-like ATPase, C-terminal domain"/>
    <property type="match status" value="1"/>
</dbReference>
<dbReference type="SUPFAM" id="SSF47384">
    <property type="entry name" value="Homodimeric domain of signal transducing histidine kinase"/>
    <property type="match status" value="1"/>
</dbReference>
<comment type="caution">
    <text evidence="14">The sequence shown here is derived from an EMBL/GenBank/DDBJ whole genome shotgun (WGS) entry which is preliminary data.</text>
</comment>
<dbReference type="EMBL" id="MLCF01000043">
    <property type="protein sequence ID" value="OIV37786.1"/>
    <property type="molecule type" value="Genomic_DNA"/>
</dbReference>
<protein>
    <recommendedName>
        <fullName evidence="3">histidine kinase</fullName>
        <ecNumber evidence="3">2.7.13.3</ecNumber>
    </recommendedName>
</protein>
<evidence type="ECO:0000256" key="10">
    <source>
        <dbReference type="SAM" id="MobiDB-lite"/>
    </source>
</evidence>
<keyword evidence="15" id="KW-1185">Reference proteome</keyword>
<dbReference type="InterPro" id="IPR036890">
    <property type="entry name" value="HATPase_C_sf"/>
</dbReference>
<dbReference type="RefSeq" id="WP_071656284.1">
    <property type="nucleotide sequence ID" value="NZ_MLCF01000043.1"/>
</dbReference>
<evidence type="ECO:0000259" key="12">
    <source>
        <dbReference type="PROSITE" id="PS50109"/>
    </source>
</evidence>
<evidence type="ECO:0000313" key="15">
    <source>
        <dbReference type="Proteomes" id="UP000243342"/>
    </source>
</evidence>